<keyword evidence="1" id="KW-0472">Membrane</keyword>
<feature type="transmembrane region" description="Helical" evidence="1">
    <location>
        <begin position="31"/>
        <end position="50"/>
    </location>
</feature>
<evidence type="ECO:0000256" key="1">
    <source>
        <dbReference type="SAM" id="Phobius"/>
    </source>
</evidence>
<gene>
    <name evidence="2" type="ORF">AVDCRST_MAG47-1177</name>
</gene>
<evidence type="ECO:0000313" key="2">
    <source>
        <dbReference type="EMBL" id="CAA9370524.1"/>
    </source>
</evidence>
<keyword evidence="1" id="KW-1133">Transmembrane helix</keyword>
<reference evidence="2" key="1">
    <citation type="submission" date="2020-02" db="EMBL/GenBank/DDBJ databases">
        <authorList>
            <person name="Meier V. D."/>
        </authorList>
    </citation>
    <scope>NUCLEOTIDE SEQUENCE</scope>
    <source>
        <strain evidence="2">AVDCRST_MAG47</strain>
    </source>
</reference>
<name>A0A6J4MW05_9ACTN</name>
<keyword evidence="1" id="KW-0812">Transmembrane</keyword>
<accession>A0A6J4MW05</accession>
<proteinExistence type="predicted"/>
<dbReference type="EMBL" id="CADCUK010000083">
    <property type="protein sequence ID" value="CAA9370524.1"/>
    <property type="molecule type" value="Genomic_DNA"/>
</dbReference>
<protein>
    <submittedName>
        <fullName evidence="2">Uncharacterized protein</fullName>
    </submittedName>
</protein>
<dbReference type="AlphaFoldDB" id="A0A6J4MW05"/>
<sequence length="66" mass="7411">MAIVARTFCILMLALGFYLIGKAVFSVDDEVVWRLVFGFLMAGAGYQLWARFDRVEAHKRAATPEA</sequence>
<feature type="transmembrane region" description="Helical" evidence="1">
    <location>
        <begin position="7"/>
        <end position="25"/>
    </location>
</feature>
<organism evidence="2">
    <name type="scientific">uncultured Nocardioidaceae bacterium</name>
    <dbReference type="NCBI Taxonomy" id="253824"/>
    <lineage>
        <taxon>Bacteria</taxon>
        <taxon>Bacillati</taxon>
        <taxon>Actinomycetota</taxon>
        <taxon>Actinomycetes</taxon>
        <taxon>Propionibacteriales</taxon>
        <taxon>Nocardioidaceae</taxon>
        <taxon>environmental samples</taxon>
    </lineage>
</organism>